<dbReference type="RefSeq" id="WP_267655570.1">
    <property type="nucleotide sequence ID" value="NZ_JAOVZR010000001.1"/>
</dbReference>
<reference evidence="5" key="1">
    <citation type="submission" date="2022-10" db="EMBL/GenBank/DDBJ databases">
        <title>Hoeflea sp. G2-23, isolated from marine algae.</title>
        <authorList>
            <person name="Kristyanto S."/>
            <person name="Kim J.M."/>
            <person name="Jeon C.O."/>
        </authorList>
    </citation>
    <scope>NUCLEOTIDE SEQUENCE</scope>
    <source>
        <strain evidence="5">G2-23</strain>
    </source>
</reference>
<dbReference type="InterPro" id="IPR005119">
    <property type="entry name" value="LysR_subst-bd"/>
</dbReference>
<evidence type="ECO:0000256" key="3">
    <source>
        <dbReference type="ARBA" id="ARBA00023163"/>
    </source>
</evidence>
<keyword evidence="6" id="KW-1185">Reference proteome</keyword>
<keyword evidence="2" id="KW-0805">Transcription regulation</keyword>
<comment type="similarity">
    <text evidence="1">Belongs to the LysR transcriptional regulatory family.</text>
</comment>
<evidence type="ECO:0000259" key="4">
    <source>
        <dbReference type="Pfam" id="PF03466"/>
    </source>
</evidence>
<accession>A0ABT3ZEB0</accession>
<organism evidence="5 6">
    <name type="scientific">Hoeflea algicola</name>
    <dbReference type="NCBI Taxonomy" id="2983763"/>
    <lineage>
        <taxon>Bacteria</taxon>
        <taxon>Pseudomonadati</taxon>
        <taxon>Pseudomonadota</taxon>
        <taxon>Alphaproteobacteria</taxon>
        <taxon>Hyphomicrobiales</taxon>
        <taxon>Rhizobiaceae</taxon>
        <taxon>Hoeflea</taxon>
    </lineage>
</organism>
<dbReference type="SUPFAM" id="SSF53850">
    <property type="entry name" value="Periplasmic binding protein-like II"/>
    <property type="match status" value="1"/>
</dbReference>
<evidence type="ECO:0000313" key="5">
    <source>
        <dbReference type="EMBL" id="MCY0150132.1"/>
    </source>
</evidence>
<evidence type="ECO:0000256" key="1">
    <source>
        <dbReference type="ARBA" id="ARBA00009437"/>
    </source>
</evidence>
<dbReference type="Proteomes" id="UP001073227">
    <property type="component" value="Unassembled WGS sequence"/>
</dbReference>
<dbReference type="PANTHER" id="PTHR30126:SF39">
    <property type="entry name" value="HTH-TYPE TRANSCRIPTIONAL REGULATOR CYSL"/>
    <property type="match status" value="1"/>
</dbReference>
<dbReference type="PANTHER" id="PTHR30126">
    <property type="entry name" value="HTH-TYPE TRANSCRIPTIONAL REGULATOR"/>
    <property type="match status" value="1"/>
</dbReference>
<protein>
    <submittedName>
        <fullName evidence="5">LysR substrate-binding domain-containing protein</fullName>
    </submittedName>
</protein>
<dbReference type="EMBL" id="JAOVZR010000001">
    <property type="protein sequence ID" value="MCY0150132.1"/>
    <property type="molecule type" value="Genomic_DNA"/>
</dbReference>
<evidence type="ECO:0000313" key="6">
    <source>
        <dbReference type="Proteomes" id="UP001073227"/>
    </source>
</evidence>
<sequence>MHASQTVANYWLPRYLVRYRALNPQVDIALTPGNTRTVAGAILDGSCDLGIVEGEIENDKLIKQIVAQDRLVIVVSEHHPWADGRPVDVADLDATTWIMREQGSGTRAAFKSDIRALGQDPSELQVILEMPSNEACLAAVQVGQSATALSRRAVLPRLAEGAFHQVNFSLPVRHFTMIRHADHHVARSVRAMMDLLSEPSEVDEIV</sequence>
<keyword evidence="3" id="KW-0804">Transcription</keyword>
<gene>
    <name evidence="5" type="ORF">OEG84_21105</name>
</gene>
<comment type="caution">
    <text evidence="5">The sequence shown here is derived from an EMBL/GenBank/DDBJ whole genome shotgun (WGS) entry which is preliminary data.</text>
</comment>
<evidence type="ECO:0000256" key="2">
    <source>
        <dbReference type="ARBA" id="ARBA00023015"/>
    </source>
</evidence>
<proteinExistence type="inferred from homology"/>
<feature type="domain" description="LysR substrate-binding" evidence="4">
    <location>
        <begin position="3"/>
        <end position="197"/>
    </location>
</feature>
<name>A0ABT3ZEB0_9HYPH</name>
<dbReference type="Pfam" id="PF03466">
    <property type="entry name" value="LysR_substrate"/>
    <property type="match status" value="1"/>
</dbReference>
<dbReference type="Gene3D" id="3.40.190.290">
    <property type="match status" value="1"/>
</dbReference>